<dbReference type="GO" id="GO:0016020">
    <property type="term" value="C:membrane"/>
    <property type="evidence" value="ECO:0007669"/>
    <property type="project" value="TreeGrafter"/>
</dbReference>
<keyword evidence="3 8" id="KW-0547">Nucleotide-binding</keyword>
<comment type="catalytic activity">
    <reaction evidence="8">
        <text>a 1,2-diacyl-sn-glycerol + ATP = a 1,2-diacyl-sn-glycero-3-phosphate + ADP + H(+)</text>
        <dbReference type="Rhea" id="RHEA:10272"/>
        <dbReference type="ChEBI" id="CHEBI:15378"/>
        <dbReference type="ChEBI" id="CHEBI:17815"/>
        <dbReference type="ChEBI" id="CHEBI:30616"/>
        <dbReference type="ChEBI" id="CHEBI:58608"/>
        <dbReference type="ChEBI" id="CHEBI:456216"/>
        <dbReference type="EC" id="2.7.1.107"/>
    </reaction>
</comment>
<dbReference type="Pfam" id="PF00781">
    <property type="entry name" value="DAGK_cat"/>
    <property type="match status" value="1"/>
</dbReference>
<dbReference type="GO" id="GO:0005524">
    <property type="term" value="F:ATP binding"/>
    <property type="evidence" value="ECO:0007669"/>
    <property type="project" value="UniProtKB-KW"/>
</dbReference>
<evidence type="ECO:0000256" key="8">
    <source>
        <dbReference type="RuleBase" id="RU361128"/>
    </source>
</evidence>
<dbReference type="Pfam" id="PF00609">
    <property type="entry name" value="DAGK_acc"/>
    <property type="match status" value="1"/>
</dbReference>
<gene>
    <name evidence="10" type="ORF">Sjap_010693</name>
</gene>
<evidence type="ECO:0000256" key="6">
    <source>
        <dbReference type="ARBA" id="ARBA00022840"/>
    </source>
</evidence>
<dbReference type="GO" id="GO:0006952">
    <property type="term" value="P:defense response"/>
    <property type="evidence" value="ECO:0007669"/>
    <property type="project" value="UniProtKB-KW"/>
</dbReference>
<evidence type="ECO:0000256" key="3">
    <source>
        <dbReference type="ARBA" id="ARBA00022741"/>
    </source>
</evidence>
<evidence type="ECO:0000256" key="2">
    <source>
        <dbReference type="ARBA" id="ARBA00022679"/>
    </source>
</evidence>
<dbReference type="SUPFAM" id="SSF111331">
    <property type="entry name" value="NAD kinase/diacylglycerol kinase-like"/>
    <property type="match status" value="1"/>
</dbReference>
<name>A0AAP0J9W7_9MAGN</name>
<evidence type="ECO:0000256" key="1">
    <source>
        <dbReference type="ARBA" id="ARBA00009280"/>
    </source>
</evidence>
<evidence type="ECO:0000259" key="9">
    <source>
        <dbReference type="PROSITE" id="PS50146"/>
    </source>
</evidence>
<keyword evidence="11" id="KW-1185">Reference proteome</keyword>
<protein>
    <recommendedName>
        <fullName evidence="8">Diacylglycerol kinase</fullName>
        <shortName evidence="8">DAG kinase</shortName>
        <ecNumber evidence="8">2.7.1.107</ecNumber>
    </recommendedName>
</protein>
<organism evidence="10 11">
    <name type="scientific">Stephania japonica</name>
    <dbReference type="NCBI Taxonomy" id="461633"/>
    <lineage>
        <taxon>Eukaryota</taxon>
        <taxon>Viridiplantae</taxon>
        <taxon>Streptophyta</taxon>
        <taxon>Embryophyta</taxon>
        <taxon>Tracheophyta</taxon>
        <taxon>Spermatophyta</taxon>
        <taxon>Magnoliopsida</taxon>
        <taxon>Ranunculales</taxon>
        <taxon>Menispermaceae</taxon>
        <taxon>Menispermoideae</taxon>
        <taxon>Cissampelideae</taxon>
        <taxon>Stephania</taxon>
    </lineage>
</organism>
<reference evidence="10 11" key="1">
    <citation type="submission" date="2024-01" db="EMBL/GenBank/DDBJ databases">
        <title>Genome assemblies of Stephania.</title>
        <authorList>
            <person name="Yang L."/>
        </authorList>
    </citation>
    <scope>NUCLEOTIDE SEQUENCE [LARGE SCALE GENOMIC DNA]</scope>
    <source>
        <strain evidence="10">QJT</strain>
        <tissue evidence="10">Leaf</tissue>
    </source>
</reference>
<keyword evidence="2 8" id="KW-0808">Transferase</keyword>
<keyword evidence="5" id="KW-0611">Plant defense</keyword>
<dbReference type="InterPro" id="IPR037607">
    <property type="entry name" value="DGK"/>
</dbReference>
<evidence type="ECO:0000256" key="7">
    <source>
        <dbReference type="ARBA" id="ARBA00023016"/>
    </source>
</evidence>
<dbReference type="InterPro" id="IPR017438">
    <property type="entry name" value="ATP-NAD_kinase_N"/>
</dbReference>
<dbReference type="SMART" id="SM00045">
    <property type="entry name" value="DAGKa"/>
    <property type="match status" value="1"/>
</dbReference>
<comment type="similarity">
    <text evidence="1 8">Belongs to the eukaryotic diacylglycerol kinase family.</text>
</comment>
<keyword evidence="7" id="KW-0346">Stress response</keyword>
<evidence type="ECO:0000313" key="11">
    <source>
        <dbReference type="Proteomes" id="UP001417504"/>
    </source>
</evidence>
<dbReference type="AlphaFoldDB" id="A0AAP0J9W7"/>
<dbReference type="SMART" id="SM00046">
    <property type="entry name" value="DAGKc"/>
    <property type="match status" value="1"/>
</dbReference>
<dbReference type="Gene3D" id="3.40.50.10330">
    <property type="entry name" value="Probable inorganic polyphosphate/atp-NAD kinase, domain 1"/>
    <property type="match status" value="1"/>
</dbReference>
<keyword evidence="6 8" id="KW-0067">ATP-binding</keyword>
<feature type="domain" description="DAGKc" evidence="9">
    <location>
        <begin position="81"/>
        <end position="237"/>
    </location>
</feature>
<dbReference type="InterPro" id="IPR016064">
    <property type="entry name" value="NAD/diacylglycerol_kinase_sf"/>
</dbReference>
<dbReference type="PROSITE" id="PS50146">
    <property type="entry name" value="DAGK"/>
    <property type="match status" value="1"/>
</dbReference>
<dbReference type="PANTHER" id="PTHR11255">
    <property type="entry name" value="DIACYLGLYCEROL KINASE"/>
    <property type="match status" value="1"/>
</dbReference>
<accession>A0AAP0J9W7</accession>
<evidence type="ECO:0000313" key="10">
    <source>
        <dbReference type="EMBL" id="KAK9130206.1"/>
    </source>
</evidence>
<sequence length="463" mass="51699">MVDDSSAVAAESTRVAARSSLVDSLRACGISGIRIDKQALKRRILIPEYIRLGIRDAILSKDPDAAAERHRRGGGEEKCEPAEAPVVVFVNSKSGGRHGPALKERLQELMGEEQVFDLSLVKPPEFVEFGLGFLEKMASFGDQCAKVTREKLRIMVAGGDGTAGWILGSLAELCVQHREPVPPTGIIPLGTGNDLSRSFGWGGSFPFAWRAAIKKYLSKAISAPVYRLDSWQVVVTMPDVGKVELPYCLQPVKGQTFDQDLDVKEKIPQTLTCYEGVFYNYFSIGMDAQVAYGFHHLRNKRPYLAQGPISNKLIYSTYSCTQGWFCTPCMKSPSLRGLKNILRMHIKKANCSEWEQVQMPSDVRAIVALNLHNYGSGRNPWGKLKPKYLEKKGFVEAHVDDGVIEIFGLKQGWHASFVLVDLITAKHIAQAFHYSVRYHFKSTSKQLVMDVVRQRFSLFKKLK</sequence>
<dbReference type="EMBL" id="JBBNAE010000004">
    <property type="protein sequence ID" value="KAK9130206.1"/>
    <property type="molecule type" value="Genomic_DNA"/>
</dbReference>
<dbReference type="PANTHER" id="PTHR11255:SF80">
    <property type="entry name" value="EYE-SPECIFIC DIACYLGLYCEROL KINASE"/>
    <property type="match status" value="1"/>
</dbReference>
<dbReference type="GO" id="GO:0007200">
    <property type="term" value="P:phospholipase C-activating G protein-coupled receptor signaling pathway"/>
    <property type="evidence" value="ECO:0007669"/>
    <property type="project" value="InterPro"/>
</dbReference>
<dbReference type="FunFam" id="2.60.200.40:FF:000011">
    <property type="entry name" value="diacylglycerol kinase"/>
    <property type="match status" value="1"/>
</dbReference>
<dbReference type="FunFam" id="3.40.50.10330:FF:000023">
    <property type="entry name" value="diacylglycerol kinase"/>
    <property type="match status" value="1"/>
</dbReference>
<dbReference type="GO" id="GO:0004143">
    <property type="term" value="F:ATP-dependent diacylglycerol kinase activity"/>
    <property type="evidence" value="ECO:0007669"/>
    <property type="project" value="UniProtKB-EC"/>
</dbReference>
<dbReference type="InterPro" id="IPR001206">
    <property type="entry name" value="Diacylglycerol_kinase_cat_dom"/>
</dbReference>
<dbReference type="InterPro" id="IPR000756">
    <property type="entry name" value="Diacylglycerol_kin_accessory"/>
</dbReference>
<evidence type="ECO:0000256" key="4">
    <source>
        <dbReference type="ARBA" id="ARBA00022777"/>
    </source>
</evidence>
<dbReference type="EC" id="2.7.1.107" evidence="8"/>
<evidence type="ECO:0000256" key="5">
    <source>
        <dbReference type="ARBA" id="ARBA00022821"/>
    </source>
</evidence>
<keyword evidence="4 8" id="KW-0418">Kinase</keyword>
<dbReference type="Proteomes" id="UP001417504">
    <property type="component" value="Unassembled WGS sequence"/>
</dbReference>
<comment type="caution">
    <text evidence="10">The sequence shown here is derived from an EMBL/GenBank/DDBJ whole genome shotgun (WGS) entry which is preliminary data.</text>
</comment>
<proteinExistence type="inferred from homology"/>